<feature type="chain" id="PRO_5024798715" evidence="1">
    <location>
        <begin position="20"/>
        <end position="161"/>
    </location>
</feature>
<keyword evidence="3" id="KW-1185">Reference proteome</keyword>
<evidence type="ECO:0000313" key="2">
    <source>
        <dbReference type="EMBL" id="KAB2571887.1"/>
    </source>
</evidence>
<evidence type="ECO:0000313" key="3">
    <source>
        <dbReference type="Proteomes" id="UP000325902"/>
    </source>
</evidence>
<dbReference type="EMBL" id="VCHE01000090">
    <property type="protein sequence ID" value="KAB2571887.1"/>
    <property type="molecule type" value="Genomic_DNA"/>
</dbReference>
<feature type="signal peptide" evidence="1">
    <location>
        <begin position="1"/>
        <end position="19"/>
    </location>
</feature>
<gene>
    <name evidence="2" type="ORF">DBV05_g9432</name>
</gene>
<sequence>MRATYIVPALLALATPLVAIPTPMAQPDGCAPVDANADLASQLEAEFAKAGADVAASLVAQVNGHHEKRTYQSGGVGVGLGAGAGVSIDKGVSVAAGTNVGAVVQGILDLAASGGASLGVGKGKDKREPGVDPRGVLGVSLEACVNAFMVRLGAGLQVNVG</sequence>
<keyword evidence="1" id="KW-0732">Signal</keyword>
<name>A0A5N5D2V4_9PEZI</name>
<proteinExistence type="predicted"/>
<organism evidence="2 3">
    <name type="scientific">Lasiodiplodia theobromae</name>
    <dbReference type="NCBI Taxonomy" id="45133"/>
    <lineage>
        <taxon>Eukaryota</taxon>
        <taxon>Fungi</taxon>
        <taxon>Dikarya</taxon>
        <taxon>Ascomycota</taxon>
        <taxon>Pezizomycotina</taxon>
        <taxon>Dothideomycetes</taxon>
        <taxon>Dothideomycetes incertae sedis</taxon>
        <taxon>Botryosphaeriales</taxon>
        <taxon>Botryosphaeriaceae</taxon>
        <taxon>Lasiodiplodia</taxon>
    </lineage>
</organism>
<dbReference type="Proteomes" id="UP000325902">
    <property type="component" value="Unassembled WGS sequence"/>
</dbReference>
<evidence type="ECO:0000256" key="1">
    <source>
        <dbReference type="SAM" id="SignalP"/>
    </source>
</evidence>
<reference evidence="2 3" key="1">
    <citation type="journal article" date="2019" name="Sci. Rep.">
        <title>A multi-omics analysis of the grapevine pathogen Lasiodiplodia theobromae reveals that temperature affects the expression of virulence- and pathogenicity-related genes.</title>
        <authorList>
            <person name="Felix C."/>
            <person name="Meneses R."/>
            <person name="Goncalves M.F.M."/>
            <person name="Tilleman L."/>
            <person name="Duarte A.S."/>
            <person name="Jorrin-Novo J.V."/>
            <person name="Van de Peer Y."/>
            <person name="Deforce D."/>
            <person name="Van Nieuwerburgh F."/>
            <person name="Esteves A.C."/>
            <person name="Alves A."/>
        </authorList>
    </citation>
    <scope>NUCLEOTIDE SEQUENCE [LARGE SCALE GENOMIC DNA]</scope>
    <source>
        <strain evidence="2 3">LA-SOL3</strain>
    </source>
</reference>
<accession>A0A5N5D2V4</accession>
<dbReference type="AlphaFoldDB" id="A0A5N5D2V4"/>
<comment type="caution">
    <text evidence="2">The sequence shown here is derived from an EMBL/GenBank/DDBJ whole genome shotgun (WGS) entry which is preliminary data.</text>
</comment>
<protein>
    <submittedName>
        <fullName evidence="2">Uncharacterized protein</fullName>
    </submittedName>
</protein>